<keyword evidence="1" id="KW-0472">Membrane</keyword>
<proteinExistence type="predicted"/>
<dbReference type="AlphaFoldDB" id="A0A9X4NPI9"/>
<organism evidence="2 3">
    <name type="scientific">Hydrogenophaga taeniospiralis CCUG 15921</name>
    <dbReference type="NCBI Taxonomy" id="1281780"/>
    <lineage>
        <taxon>Bacteria</taxon>
        <taxon>Pseudomonadati</taxon>
        <taxon>Pseudomonadota</taxon>
        <taxon>Betaproteobacteria</taxon>
        <taxon>Burkholderiales</taxon>
        <taxon>Comamonadaceae</taxon>
        <taxon>Hydrogenophaga</taxon>
    </lineage>
</organism>
<evidence type="ECO:0000256" key="1">
    <source>
        <dbReference type="SAM" id="Phobius"/>
    </source>
</evidence>
<keyword evidence="1" id="KW-0812">Transmembrane</keyword>
<comment type="caution">
    <text evidence="2">The sequence shown here is derived from an EMBL/GenBank/DDBJ whole genome shotgun (WGS) entry which is preliminary data.</text>
</comment>
<dbReference type="RefSeq" id="WP_068173558.1">
    <property type="nucleotide sequence ID" value="NZ_AOGK01000004.1"/>
</dbReference>
<keyword evidence="1" id="KW-1133">Transmembrane helix</keyword>
<protein>
    <submittedName>
        <fullName evidence="2">Uncharacterized protein</fullName>
    </submittedName>
</protein>
<feature type="transmembrane region" description="Helical" evidence="1">
    <location>
        <begin position="114"/>
        <end position="131"/>
    </location>
</feature>
<dbReference type="Proteomes" id="UP001152876">
    <property type="component" value="Unassembled WGS sequence"/>
</dbReference>
<accession>A0A9X4NPI9</accession>
<sequence>MNLPLMLCLVATVIPVFFGKVGAAPLWLSLQALALGWITLTQHHELSAHTLAAGLEILLVRAWLVPTLLRRALTDPRAAQSDVMPSNLFTWGVAITLVILAFKFGDGAHADLRAMTLGTVAATAMMAFLVLGTNREPAAQLVALLFMENAMALFESLMAEPWPLTVHLAVSGLYVLTVAVGSWLVRGQASPTALPVTDKEIA</sequence>
<reference evidence="2" key="1">
    <citation type="submission" date="2013-01" db="EMBL/GenBank/DDBJ databases">
        <title>Genome draft of Hydrogenophaga taeniospiralis 2K1.</title>
        <authorList>
            <person name="Gomila M."/>
            <person name="Lalucat J."/>
        </authorList>
    </citation>
    <scope>NUCLEOTIDE SEQUENCE</scope>
    <source>
        <strain evidence="2">CCUG 15921</strain>
    </source>
</reference>
<evidence type="ECO:0000313" key="2">
    <source>
        <dbReference type="EMBL" id="MDG5974977.1"/>
    </source>
</evidence>
<feature type="transmembrane region" description="Helical" evidence="1">
    <location>
        <begin position="85"/>
        <end position="102"/>
    </location>
</feature>
<feature type="transmembrane region" description="Helical" evidence="1">
    <location>
        <begin position="138"/>
        <end position="158"/>
    </location>
</feature>
<feature type="transmembrane region" description="Helical" evidence="1">
    <location>
        <begin position="164"/>
        <end position="185"/>
    </location>
</feature>
<dbReference type="EMBL" id="AOGK01000004">
    <property type="protein sequence ID" value="MDG5974977.1"/>
    <property type="molecule type" value="Genomic_DNA"/>
</dbReference>
<dbReference type="OrthoDB" id="8898740at2"/>
<feature type="transmembrane region" description="Helical" evidence="1">
    <location>
        <begin position="47"/>
        <end position="64"/>
    </location>
</feature>
<name>A0A9X4NPI9_9BURK</name>
<keyword evidence="3" id="KW-1185">Reference proteome</keyword>
<evidence type="ECO:0000313" key="3">
    <source>
        <dbReference type="Proteomes" id="UP001152876"/>
    </source>
</evidence>
<gene>
    <name evidence="2" type="ORF">H010_06910</name>
</gene>